<comment type="subcellular location">
    <subcellularLocation>
        <location evidence="1">Cell inner membrane</location>
        <topology evidence="1">Multi-pass membrane protein</topology>
    </subcellularLocation>
</comment>
<evidence type="ECO:0000256" key="7">
    <source>
        <dbReference type="SAM" id="Phobius"/>
    </source>
</evidence>
<evidence type="ECO:0000256" key="3">
    <source>
        <dbReference type="ARBA" id="ARBA00022519"/>
    </source>
</evidence>
<proteinExistence type="predicted"/>
<keyword evidence="5 7" id="KW-1133">Transmembrane helix</keyword>
<feature type="transmembrane region" description="Helical" evidence="7">
    <location>
        <begin position="82"/>
        <end position="103"/>
    </location>
</feature>
<dbReference type="PANTHER" id="PTHR33362">
    <property type="entry name" value="SIALIC ACID TRAP TRANSPORTER PERMEASE PROTEIN SIAT-RELATED"/>
    <property type="match status" value="1"/>
</dbReference>
<keyword evidence="4 7" id="KW-0812">Transmembrane</keyword>
<keyword evidence="2" id="KW-1003">Cell membrane</keyword>
<dbReference type="InterPro" id="IPR010656">
    <property type="entry name" value="DctM"/>
</dbReference>
<evidence type="ECO:0000256" key="6">
    <source>
        <dbReference type="ARBA" id="ARBA00023136"/>
    </source>
</evidence>
<feature type="transmembrane region" description="Helical" evidence="7">
    <location>
        <begin position="52"/>
        <end position="70"/>
    </location>
</feature>
<evidence type="ECO:0000256" key="5">
    <source>
        <dbReference type="ARBA" id="ARBA00022989"/>
    </source>
</evidence>
<comment type="caution">
    <text evidence="9">The sequence shown here is derived from an EMBL/GenBank/DDBJ whole genome shotgun (WGS) entry which is preliminary data.</text>
</comment>
<evidence type="ECO:0000256" key="2">
    <source>
        <dbReference type="ARBA" id="ARBA00022475"/>
    </source>
</evidence>
<evidence type="ECO:0000259" key="8">
    <source>
        <dbReference type="Pfam" id="PF06808"/>
    </source>
</evidence>
<feature type="domain" description="TRAP C4-dicarboxylate transport system permease DctM subunit" evidence="8">
    <location>
        <begin position="9"/>
        <end position="158"/>
    </location>
</feature>
<organism evidence="9">
    <name type="scientific">marine sediment metagenome</name>
    <dbReference type="NCBI Taxonomy" id="412755"/>
    <lineage>
        <taxon>unclassified sequences</taxon>
        <taxon>metagenomes</taxon>
        <taxon>ecological metagenomes</taxon>
    </lineage>
</organism>
<evidence type="ECO:0000256" key="4">
    <source>
        <dbReference type="ARBA" id="ARBA00022692"/>
    </source>
</evidence>
<dbReference type="GO" id="GO:0022857">
    <property type="term" value="F:transmembrane transporter activity"/>
    <property type="evidence" value="ECO:0007669"/>
    <property type="project" value="TreeGrafter"/>
</dbReference>
<dbReference type="AlphaFoldDB" id="X1QCL7"/>
<reference evidence="9" key="1">
    <citation type="journal article" date="2014" name="Front. Microbiol.">
        <title>High frequency of phylogenetically diverse reductive dehalogenase-homologous genes in deep subseafloor sedimentary metagenomes.</title>
        <authorList>
            <person name="Kawai M."/>
            <person name="Futagami T."/>
            <person name="Toyoda A."/>
            <person name="Takaki Y."/>
            <person name="Nishi S."/>
            <person name="Hori S."/>
            <person name="Arai W."/>
            <person name="Tsubouchi T."/>
            <person name="Morono Y."/>
            <person name="Uchiyama I."/>
            <person name="Ito T."/>
            <person name="Fujiyama A."/>
            <person name="Inagaki F."/>
            <person name="Takami H."/>
        </authorList>
    </citation>
    <scope>NUCLEOTIDE SEQUENCE</scope>
    <source>
        <strain evidence="9">Expedition CK06-06</strain>
    </source>
</reference>
<dbReference type="PANTHER" id="PTHR33362:SF7">
    <property type="entry name" value="SLL1103 PROTEIN"/>
    <property type="match status" value="1"/>
</dbReference>
<keyword evidence="6 7" id="KW-0472">Membrane</keyword>
<name>X1QCL7_9ZZZZ</name>
<evidence type="ECO:0000313" key="9">
    <source>
        <dbReference type="EMBL" id="GAI66247.1"/>
    </source>
</evidence>
<feature type="non-terminal residue" evidence="9">
    <location>
        <position position="1"/>
    </location>
</feature>
<feature type="transmembrane region" description="Helical" evidence="7">
    <location>
        <begin position="138"/>
        <end position="162"/>
    </location>
</feature>
<feature type="transmembrane region" description="Helical" evidence="7">
    <location>
        <begin position="12"/>
        <end position="32"/>
    </location>
</feature>
<protein>
    <recommendedName>
        <fullName evidence="8">TRAP C4-dicarboxylate transport system permease DctM subunit domain-containing protein</fullName>
    </recommendedName>
</protein>
<accession>X1QCL7</accession>
<sequence length="167" mass="18736">WTMIKEAGYTTFRITGMVMWIMISAYCFKAVFTGIGGPALARDFIGGLEISPIAVILMMQLSYMFLGCFLEEMAIMMITLPVYVPIVVSLGFSPLWFGVVFIVNMQMAYLTPPFGFCLFYMKGVAPPDVTMGDIYRSIIPFIPLQLTVVLLVVFFPQLALWLPKLIS</sequence>
<evidence type="ECO:0000256" key="1">
    <source>
        <dbReference type="ARBA" id="ARBA00004429"/>
    </source>
</evidence>
<dbReference type="InterPro" id="IPR004681">
    <property type="entry name" value="TRAP_DctM"/>
</dbReference>
<keyword evidence="3" id="KW-0997">Cell inner membrane</keyword>
<dbReference type="Pfam" id="PF06808">
    <property type="entry name" value="DctM"/>
    <property type="match status" value="1"/>
</dbReference>
<dbReference type="EMBL" id="BARW01003362">
    <property type="protein sequence ID" value="GAI66247.1"/>
    <property type="molecule type" value="Genomic_DNA"/>
</dbReference>
<dbReference type="GO" id="GO:0005886">
    <property type="term" value="C:plasma membrane"/>
    <property type="evidence" value="ECO:0007669"/>
    <property type="project" value="UniProtKB-SubCell"/>
</dbReference>
<gene>
    <name evidence="9" type="ORF">S12H4_08636</name>
</gene>